<protein>
    <submittedName>
        <fullName evidence="2">Uncharacterized protein</fullName>
    </submittedName>
</protein>
<feature type="compositionally biased region" description="Low complexity" evidence="1">
    <location>
        <begin position="31"/>
        <end position="46"/>
    </location>
</feature>
<name>A0A9P7RLF9_9AGAR</name>
<evidence type="ECO:0000256" key="1">
    <source>
        <dbReference type="SAM" id="MobiDB-lite"/>
    </source>
</evidence>
<comment type="caution">
    <text evidence="2">The sequence shown here is derived from an EMBL/GenBank/DDBJ whole genome shotgun (WGS) entry which is preliminary data.</text>
</comment>
<feature type="region of interest" description="Disordered" evidence="1">
    <location>
        <begin position="1"/>
        <end position="49"/>
    </location>
</feature>
<gene>
    <name evidence="2" type="ORF">E1B28_003367</name>
</gene>
<dbReference type="Proteomes" id="UP001049176">
    <property type="component" value="Chromosome 11"/>
</dbReference>
<dbReference type="RefSeq" id="XP_043002300.1">
    <property type="nucleotide sequence ID" value="XM_043160344.1"/>
</dbReference>
<dbReference type="KEGG" id="more:E1B28_003367"/>
<evidence type="ECO:0000313" key="3">
    <source>
        <dbReference type="Proteomes" id="UP001049176"/>
    </source>
</evidence>
<dbReference type="EMBL" id="CM032191">
    <property type="protein sequence ID" value="KAG7085829.1"/>
    <property type="molecule type" value="Genomic_DNA"/>
</dbReference>
<proteinExistence type="predicted"/>
<keyword evidence="3" id="KW-1185">Reference proteome</keyword>
<sequence length="94" mass="10166">MQPNVWAAQESIHTPPHLYSTSPLPPKATVAGAPSHPHPANAAPNGRLHNFPQHVFPPQNLQIPAGVTQDEFNEVLQMMRSPPANVNQPGRSLS</sequence>
<organism evidence="2 3">
    <name type="scientific">Marasmius oreades</name>
    <name type="common">fairy-ring Marasmius</name>
    <dbReference type="NCBI Taxonomy" id="181124"/>
    <lineage>
        <taxon>Eukaryota</taxon>
        <taxon>Fungi</taxon>
        <taxon>Dikarya</taxon>
        <taxon>Basidiomycota</taxon>
        <taxon>Agaricomycotina</taxon>
        <taxon>Agaricomycetes</taxon>
        <taxon>Agaricomycetidae</taxon>
        <taxon>Agaricales</taxon>
        <taxon>Marasmiineae</taxon>
        <taxon>Marasmiaceae</taxon>
        <taxon>Marasmius</taxon>
    </lineage>
</organism>
<dbReference type="GeneID" id="66072443"/>
<reference evidence="2" key="1">
    <citation type="journal article" date="2021" name="Genome Biol. Evol.">
        <title>The assembled and annotated genome of the fairy-ring fungus Marasmius oreades.</title>
        <authorList>
            <person name="Hiltunen M."/>
            <person name="Ament-Velasquez S.L."/>
            <person name="Johannesson H."/>
        </authorList>
    </citation>
    <scope>NUCLEOTIDE SEQUENCE</scope>
    <source>
        <strain evidence="2">03SP1</strain>
    </source>
</reference>
<accession>A0A9P7RLF9</accession>
<dbReference type="AlphaFoldDB" id="A0A9P7RLF9"/>
<evidence type="ECO:0000313" key="2">
    <source>
        <dbReference type="EMBL" id="KAG7085829.1"/>
    </source>
</evidence>